<dbReference type="NCBIfam" id="TIGR01549">
    <property type="entry name" value="HAD-SF-IA-v1"/>
    <property type="match status" value="1"/>
</dbReference>
<protein>
    <submittedName>
        <fullName evidence="1">Uncharacterized protein</fullName>
    </submittedName>
</protein>
<dbReference type="SUPFAM" id="SSF56784">
    <property type="entry name" value="HAD-like"/>
    <property type="match status" value="1"/>
</dbReference>
<reference evidence="2" key="1">
    <citation type="journal article" date="2019" name="Int. J. Syst. Evol. Microbiol.">
        <title>The Global Catalogue of Microorganisms (GCM) 10K type strain sequencing project: providing services to taxonomists for standard genome sequencing and annotation.</title>
        <authorList>
            <consortium name="The Broad Institute Genomics Platform"/>
            <consortium name="The Broad Institute Genome Sequencing Center for Infectious Disease"/>
            <person name="Wu L."/>
            <person name="Ma J."/>
        </authorList>
    </citation>
    <scope>NUCLEOTIDE SEQUENCE [LARGE SCALE GENOMIC DNA]</scope>
    <source>
        <strain evidence="2">JCM 12774</strain>
    </source>
</reference>
<evidence type="ECO:0000313" key="2">
    <source>
        <dbReference type="Proteomes" id="UP001500340"/>
    </source>
</evidence>
<gene>
    <name evidence="1" type="ORF">GCM10008933_07280</name>
</gene>
<dbReference type="InterPro" id="IPR023214">
    <property type="entry name" value="HAD_sf"/>
</dbReference>
<dbReference type="Proteomes" id="UP001500340">
    <property type="component" value="Unassembled WGS sequence"/>
</dbReference>
<evidence type="ECO:0000313" key="1">
    <source>
        <dbReference type="EMBL" id="GAA0378620.1"/>
    </source>
</evidence>
<comment type="caution">
    <text evidence="1">The sequence shown here is derived from an EMBL/GenBank/DDBJ whole genome shotgun (WGS) entry which is preliminary data.</text>
</comment>
<dbReference type="InterPro" id="IPR036412">
    <property type="entry name" value="HAD-like_sf"/>
</dbReference>
<dbReference type="InterPro" id="IPR006439">
    <property type="entry name" value="HAD-SF_hydro_IA"/>
</dbReference>
<accession>A0ABP3HS20</accession>
<dbReference type="Gene3D" id="3.40.50.1000">
    <property type="entry name" value="HAD superfamily/HAD-like"/>
    <property type="match status" value="1"/>
</dbReference>
<keyword evidence="2" id="KW-1185">Reference proteome</keyword>
<dbReference type="Gene3D" id="1.10.150.400">
    <property type="match status" value="1"/>
</dbReference>
<dbReference type="EMBL" id="BAAACX010000005">
    <property type="protein sequence ID" value="GAA0378620.1"/>
    <property type="molecule type" value="Genomic_DNA"/>
</dbReference>
<sequence length="668" mass="77804">MNYDLIKEFEDLCCLIEECDVISFDIYDTALLRNVLFPTDIFDIVSLKSNIKDFKKIRTLAEEKARRLTEHEDITLDEIYQIISENLGADVSGNLKRIELEVEEEFTKANEFILSLFNFAKSRQKKIMFLSDMYLPDAFILRILAKNGYNDAFQVFISGQIKKTKCTSGMFKYVSDKMDIGCNGNWLHIGDNINSDYKNAKECGLKAYYYKSIRERSEIKEGKYSIEMSIMKALQINYCQTKNRLGYWQKFGVMFVSSIYFGFTTWLANNLEGEDNVFFLSRDGYLPYKLYKKIIKHKAGLPKPTYLFASRRAYQIPVLSSMNKQDLLDVLTTSNTSLGQQLTLEEIFRNLGLEQAKYFEVIKKNGFENYEEIINSEKKRKKVKRVLELVFNDIESTLGYERNMLKEYLNQQGVFDSHKINIVDVGWRGSTHKAIQEITGIPVEGYYFGTSYNVHDDIKDAVNGYAFNLSKPSTVSKKVMDNVMMFEFIFSASHGTLIGFIEEDQQIKPILKNENSNYSKYLKQIHSTSLDIADQYIEYFEYLQRIKVEDVLSDYFEFIEEKKYKDLIEFSQLSADVGIGDTMAHQDYVSIVSIEEYSKNKLEVLEKANRNLWKGALIVRGSSEEFKKGSFSFKGILFFINNLLPKEKIFKALRNPRKLFHYIIKRIT</sequence>
<name>A0ABP3HS20_9BACL</name>
<proteinExistence type="predicted"/>
<organism evidence="1 2">
    <name type="scientific">Paenibacillus motobuensis</name>
    <dbReference type="NCBI Taxonomy" id="295324"/>
    <lineage>
        <taxon>Bacteria</taxon>
        <taxon>Bacillati</taxon>
        <taxon>Bacillota</taxon>
        <taxon>Bacilli</taxon>
        <taxon>Bacillales</taxon>
        <taxon>Paenibacillaceae</taxon>
        <taxon>Paenibacillus</taxon>
    </lineage>
</organism>
<dbReference type="RefSeq" id="WP_343857613.1">
    <property type="nucleotide sequence ID" value="NZ_BAAACX010000005.1"/>
</dbReference>